<reference evidence="1" key="1">
    <citation type="submission" date="2007-11" db="EMBL/GenBank/DDBJ databases">
        <authorList>
            <person name="Fulton L."/>
            <person name="Clifton S."/>
            <person name="Fulton B."/>
            <person name="Xu J."/>
            <person name="Minx P."/>
            <person name="Pepin K.H."/>
            <person name="Johnson M."/>
            <person name="Thiruvilangam P."/>
            <person name="Bhonagiri V."/>
            <person name="Nash W.E."/>
            <person name="Mardis E.R."/>
            <person name="Wilson R.K."/>
        </authorList>
    </citation>
    <scope>NUCLEOTIDE SEQUENCE [LARGE SCALE GENOMIC DNA]</scope>
    <source>
        <strain evidence="1">DSM 17241</strain>
    </source>
</reference>
<dbReference type="Proteomes" id="UP000003803">
    <property type="component" value="Unassembled WGS sequence"/>
</dbReference>
<proteinExistence type="predicted"/>
<comment type="caution">
    <text evidence="1">The sequence shown here is derived from an EMBL/GenBank/DDBJ whole genome shotgun (WGS) entry which is preliminary data.</text>
</comment>
<dbReference type="HOGENOM" id="CLU_2314261_0_0_9"/>
<organism evidence="1 2">
    <name type="scientific">Anaerotruncus colihominis DSM 17241</name>
    <dbReference type="NCBI Taxonomy" id="445972"/>
    <lineage>
        <taxon>Bacteria</taxon>
        <taxon>Bacillati</taxon>
        <taxon>Bacillota</taxon>
        <taxon>Clostridia</taxon>
        <taxon>Eubacteriales</taxon>
        <taxon>Oscillospiraceae</taxon>
        <taxon>Anaerotruncus</taxon>
    </lineage>
</organism>
<keyword evidence="2" id="KW-1185">Reference proteome</keyword>
<accession>B0P7X6</accession>
<sequence length="99" mass="10466">MPIMNLPGVTVVRDASPPAASLPAAWEAAGAAGDAAEGALLDEEPELHPAASIMAAARAHTNNFFIFSFSPVLCFCVQSKLPVKICFLKQEHRTAPNFC</sequence>
<dbReference type="EMBL" id="ABGD02000006">
    <property type="protein sequence ID" value="EDS12628.1"/>
    <property type="molecule type" value="Genomic_DNA"/>
</dbReference>
<name>B0P7X6_9FIRM</name>
<protein>
    <submittedName>
        <fullName evidence="1">Uncharacterized protein</fullName>
    </submittedName>
</protein>
<evidence type="ECO:0000313" key="2">
    <source>
        <dbReference type="Proteomes" id="UP000003803"/>
    </source>
</evidence>
<reference evidence="1" key="2">
    <citation type="submission" date="2013-09" db="EMBL/GenBank/DDBJ databases">
        <title>Draft genome sequence of Anaerotruncus colihominis(DSM 17241).</title>
        <authorList>
            <person name="Sudarsanam P."/>
            <person name="Ley R."/>
            <person name="Guruge J."/>
            <person name="Turnbaugh P.J."/>
            <person name="Mahowald M."/>
            <person name="Liep D."/>
            <person name="Gordon J."/>
        </authorList>
    </citation>
    <scope>NUCLEOTIDE SEQUENCE</scope>
    <source>
        <strain evidence="1">DSM 17241</strain>
    </source>
</reference>
<gene>
    <name evidence="1" type="ORF">ANACOL_00864</name>
</gene>
<dbReference type="AlphaFoldDB" id="B0P7X6"/>
<evidence type="ECO:0000313" key="1">
    <source>
        <dbReference type="EMBL" id="EDS12628.1"/>
    </source>
</evidence>